<dbReference type="InterPro" id="IPR042839">
    <property type="entry name" value="FOXM1"/>
</dbReference>
<dbReference type="GO" id="GO:0042127">
    <property type="term" value="P:regulation of cell population proliferation"/>
    <property type="evidence" value="ECO:0007669"/>
    <property type="project" value="TreeGrafter"/>
</dbReference>
<gene>
    <name evidence="2" type="ORF">GDO81_023224</name>
</gene>
<sequence length="311" mass="33951">MKPLLPRIDSYLIPVQFPVGQPLIFSPLEPFRPDPGAPDGLRCSKRVKIAPKVLLETEESAVSEPVPVEVDSPVLHSSLPQCQRGSRRKQLLVTPRSQEPELVLPDTSSSDSGLDTQFSFLQETQPPEGPTQITQDEGYSFKTPVKEKCLKLPASSTPSKPMSDALCLQPWESDSPLTRDPLPEFSPVRIPRGAALTPFKDSYGTLSFWETPFKDLPYFGSPPDLVGTGSPASPQAETLETPGAARKHRRCSKELQVGGAANRSLLEGLVLDTKDESLSKILLDISFSGLEEDNGTGTDTSYWGQLLGELR</sequence>
<reference evidence="2" key="1">
    <citation type="thesis" date="2020" institute="ProQuest LLC" country="789 East Eisenhower Parkway, Ann Arbor, MI, USA">
        <title>Comparative Genomics and Chromosome Evolution.</title>
        <authorList>
            <person name="Mudd A.B."/>
        </authorList>
    </citation>
    <scope>NUCLEOTIDE SEQUENCE</scope>
    <source>
        <strain evidence="2">237g6f4</strain>
        <tissue evidence="2">Blood</tissue>
    </source>
</reference>
<proteinExistence type="predicted"/>
<dbReference type="GO" id="GO:0000086">
    <property type="term" value="P:G2/M transition of mitotic cell cycle"/>
    <property type="evidence" value="ECO:0007669"/>
    <property type="project" value="InterPro"/>
</dbReference>
<evidence type="ECO:0000313" key="2">
    <source>
        <dbReference type="EMBL" id="KAG8544018.1"/>
    </source>
</evidence>
<dbReference type="GO" id="GO:0006357">
    <property type="term" value="P:regulation of transcription by RNA polymerase II"/>
    <property type="evidence" value="ECO:0007669"/>
    <property type="project" value="TreeGrafter"/>
</dbReference>
<accession>A0AAV6ZDR0</accession>
<dbReference type="GO" id="GO:0003700">
    <property type="term" value="F:DNA-binding transcription factor activity"/>
    <property type="evidence" value="ECO:0007669"/>
    <property type="project" value="InterPro"/>
</dbReference>
<protein>
    <submittedName>
        <fullName evidence="2">Uncharacterized protein</fullName>
    </submittedName>
</protein>
<dbReference type="Proteomes" id="UP000824782">
    <property type="component" value="Unassembled WGS sequence"/>
</dbReference>
<name>A0AAV6ZDR0_ENGPU</name>
<evidence type="ECO:0000256" key="1">
    <source>
        <dbReference type="SAM" id="MobiDB-lite"/>
    </source>
</evidence>
<dbReference type="PANTHER" id="PTHR46878">
    <property type="entry name" value="FORKHEAD BOX PROTEIN M1"/>
    <property type="match status" value="1"/>
</dbReference>
<dbReference type="AlphaFoldDB" id="A0AAV6ZDR0"/>
<evidence type="ECO:0000313" key="3">
    <source>
        <dbReference type="Proteomes" id="UP000824782"/>
    </source>
</evidence>
<feature type="region of interest" description="Disordered" evidence="1">
    <location>
        <begin position="228"/>
        <end position="250"/>
    </location>
</feature>
<keyword evidence="3" id="KW-1185">Reference proteome</keyword>
<dbReference type="EMBL" id="WNYA01002622">
    <property type="protein sequence ID" value="KAG8544018.1"/>
    <property type="molecule type" value="Genomic_DNA"/>
</dbReference>
<dbReference type="PANTHER" id="PTHR46878:SF1">
    <property type="entry name" value="FORKHEAD BOX PROTEIN M1"/>
    <property type="match status" value="1"/>
</dbReference>
<organism evidence="2 3">
    <name type="scientific">Engystomops pustulosus</name>
    <name type="common">Tungara frog</name>
    <name type="synonym">Physalaemus pustulosus</name>
    <dbReference type="NCBI Taxonomy" id="76066"/>
    <lineage>
        <taxon>Eukaryota</taxon>
        <taxon>Metazoa</taxon>
        <taxon>Chordata</taxon>
        <taxon>Craniata</taxon>
        <taxon>Vertebrata</taxon>
        <taxon>Euteleostomi</taxon>
        <taxon>Amphibia</taxon>
        <taxon>Batrachia</taxon>
        <taxon>Anura</taxon>
        <taxon>Neobatrachia</taxon>
        <taxon>Hyloidea</taxon>
        <taxon>Leptodactylidae</taxon>
        <taxon>Leiuperinae</taxon>
        <taxon>Engystomops</taxon>
    </lineage>
</organism>
<dbReference type="GO" id="GO:0000977">
    <property type="term" value="F:RNA polymerase II transcription regulatory region sequence-specific DNA binding"/>
    <property type="evidence" value="ECO:0007669"/>
    <property type="project" value="TreeGrafter"/>
</dbReference>
<comment type="caution">
    <text evidence="2">The sequence shown here is derived from an EMBL/GenBank/DDBJ whole genome shotgun (WGS) entry which is preliminary data.</text>
</comment>
<feature type="region of interest" description="Disordered" evidence="1">
    <location>
        <begin position="77"/>
        <end position="112"/>
    </location>
</feature>
<dbReference type="GO" id="GO:0005634">
    <property type="term" value="C:nucleus"/>
    <property type="evidence" value="ECO:0007669"/>
    <property type="project" value="TreeGrafter"/>
</dbReference>